<keyword evidence="3" id="KW-1185">Reference proteome</keyword>
<comment type="caution">
    <text evidence="2">The sequence shown here is derived from an EMBL/GenBank/DDBJ whole genome shotgun (WGS) entry which is preliminary data.</text>
</comment>
<gene>
    <name evidence="2" type="ORF">RFM68_02520</name>
</gene>
<name>A0ABU4ZDB5_9HYPH</name>
<organism evidence="2 3">
    <name type="scientific">Mesorhizobium montanum</name>
    <dbReference type="NCBI Taxonomy" id="3072323"/>
    <lineage>
        <taxon>Bacteria</taxon>
        <taxon>Pseudomonadati</taxon>
        <taxon>Pseudomonadota</taxon>
        <taxon>Alphaproteobacteria</taxon>
        <taxon>Hyphomicrobiales</taxon>
        <taxon>Phyllobacteriaceae</taxon>
        <taxon>Mesorhizobium</taxon>
    </lineage>
</organism>
<feature type="compositionally biased region" description="Acidic residues" evidence="1">
    <location>
        <begin position="193"/>
        <end position="202"/>
    </location>
</feature>
<reference evidence="2 3" key="1">
    <citation type="submission" date="2023-08" db="EMBL/GenBank/DDBJ databases">
        <title>Implementing the SeqCode for naming new Mesorhizobium species isolated from Vachellia karroo root nodules.</title>
        <authorList>
            <person name="Van Lill M."/>
        </authorList>
    </citation>
    <scope>NUCLEOTIDE SEQUENCE [LARGE SCALE GENOMIC DNA]</scope>
    <source>
        <strain evidence="2 3">MSK 1335</strain>
    </source>
</reference>
<dbReference type="EMBL" id="JAVIJF010000002">
    <property type="protein sequence ID" value="MDX8523367.1"/>
    <property type="molecule type" value="Genomic_DNA"/>
</dbReference>
<evidence type="ECO:0000256" key="1">
    <source>
        <dbReference type="SAM" id="MobiDB-lite"/>
    </source>
</evidence>
<dbReference type="Proteomes" id="UP001276840">
    <property type="component" value="Unassembled WGS sequence"/>
</dbReference>
<proteinExistence type="predicted"/>
<feature type="compositionally biased region" description="Basic and acidic residues" evidence="1">
    <location>
        <begin position="183"/>
        <end position="192"/>
    </location>
</feature>
<accession>A0ABU4ZDB5</accession>
<evidence type="ECO:0000313" key="3">
    <source>
        <dbReference type="Proteomes" id="UP001276840"/>
    </source>
</evidence>
<dbReference type="RefSeq" id="WP_320231457.1">
    <property type="nucleotide sequence ID" value="NZ_JAVIJF010000002.1"/>
</dbReference>
<sequence length="209" mass="23033">MPQMVPTRILREDWQVLPRLEELQLEKAKLLNIRATAVGAAADSTPYHPANAAGTLSYHFGTFALRNEFVGKVWVLDRTNGVETIKNEAKRIKVVFANVDIACNDDHPPKPRSTKGAGAERLCVGNDLFGGLPHYAPAVAEAGWTVYYLMVAPNGAVELSCPLLKNGTFQHFVERLYLSDGSDLDKEPKLSLDEDDAADDFDPQVARKK</sequence>
<evidence type="ECO:0000313" key="2">
    <source>
        <dbReference type="EMBL" id="MDX8523367.1"/>
    </source>
</evidence>
<feature type="region of interest" description="Disordered" evidence="1">
    <location>
        <begin position="182"/>
        <end position="209"/>
    </location>
</feature>
<protein>
    <submittedName>
        <fullName evidence="2">Uncharacterized protein</fullName>
    </submittedName>
</protein>